<protein>
    <submittedName>
        <fullName evidence="2">Uncharacterized protein</fullName>
    </submittedName>
</protein>
<keyword evidence="3" id="KW-1185">Reference proteome</keyword>
<proteinExistence type="predicted"/>
<feature type="transmembrane region" description="Helical" evidence="1">
    <location>
        <begin position="7"/>
        <end position="25"/>
    </location>
</feature>
<organism evidence="2 3">
    <name type="scientific">Psychrobacillus glaciei</name>
    <dbReference type="NCBI Taxonomy" id="2283160"/>
    <lineage>
        <taxon>Bacteria</taxon>
        <taxon>Bacillati</taxon>
        <taxon>Bacillota</taxon>
        <taxon>Bacilli</taxon>
        <taxon>Bacillales</taxon>
        <taxon>Bacillaceae</taxon>
        <taxon>Psychrobacillus</taxon>
    </lineage>
</organism>
<evidence type="ECO:0000313" key="2">
    <source>
        <dbReference type="EMBL" id="QFF98469.1"/>
    </source>
</evidence>
<name>A0A5J6SL42_9BACI</name>
<reference evidence="2 3" key="1">
    <citation type="submission" date="2018-07" db="EMBL/GenBank/DDBJ databases">
        <title>Complete genome sequence of Psychrobacillus sp. PB01, isolated from iceberg, and comparative genome analysis of Psychrobacillus strains.</title>
        <authorList>
            <person name="Lee P.C."/>
        </authorList>
    </citation>
    <scope>NUCLEOTIDE SEQUENCE [LARGE SCALE GENOMIC DNA]</scope>
    <source>
        <strain evidence="2 3">PB01</strain>
    </source>
</reference>
<gene>
    <name evidence="2" type="ORF">PB01_06315</name>
</gene>
<accession>A0A5J6SL42</accession>
<dbReference type="KEGG" id="psyo:PB01_06315"/>
<keyword evidence="1" id="KW-1133">Transmembrane helix</keyword>
<dbReference type="OrthoDB" id="2611155at2"/>
<dbReference type="EMBL" id="CP031223">
    <property type="protein sequence ID" value="QFF98469.1"/>
    <property type="molecule type" value="Genomic_DNA"/>
</dbReference>
<dbReference type="RefSeq" id="WP_151699410.1">
    <property type="nucleotide sequence ID" value="NZ_CP031223.1"/>
</dbReference>
<keyword evidence="1" id="KW-0812">Transmembrane</keyword>
<sequence>MKSKLKYIAPYALITLIVFFSWLLTHQDNKSDETSVNDKITHIRSFHLSSDSTKLKTVASGTVFVKDNERLIKDVQIIARIEIDPADWGGVAFYIPDKWHVSSILNSYPENKVQSKPTNNVSTWTTESKNSKWNTMIEIGRNRSYKYTGGGTGTVVINIQPDNKAISKTDIFTIGVEVGSKEEDGGIKVMGTDSVEVPVSMSRDE</sequence>
<keyword evidence="1" id="KW-0472">Membrane</keyword>
<evidence type="ECO:0000313" key="3">
    <source>
        <dbReference type="Proteomes" id="UP000325517"/>
    </source>
</evidence>
<dbReference type="Proteomes" id="UP000325517">
    <property type="component" value="Chromosome"/>
</dbReference>
<evidence type="ECO:0000256" key="1">
    <source>
        <dbReference type="SAM" id="Phobius"/>
    </source>
</evidence>
<dbReference type="AlphaFoldDB" id="A0A5J6SL42"/>